<name>N8Q8D7_9GAMM</name>
<accession>N8Q8D7</accession>
<gene>
    <name evidence="1" type="ORF">F989_00175</name>
</gene>
<dbReference type="HOGENOM" id="CLU_3401741_0_0_6"/>
<protein>
    <submittedName>
        <fullName evidence="1">Uncharacterized protein</fullName>
    </submittedName>
</protein>
<dbReference type="Proteomes" id="UP000018426">
    <property type="component" value="Unassembled WGS sequence"/>
</dbReference>
<dbReference type="AlphaFoldDB" id="N8Q8D7"/>
<evidence type="ECO:0000313" key="1">
    <source>
        <dbReference type="EMBL" id="ENU34820.1"/>
    </source>
</evidence>
<proteinExistence type="predicted"/>
<sequence length="30" mass="3347">MNNQIFDAIREALANADESILDTGITYPSY</sequence>
<organism evidence="1 2">
    <name type="scientific">Acinetobacter parvus NIPH 1103</name>
    <dbReference type="NCBI Taxonomy" id="1217671"/>
    <lineage>
        <taxon>Bacteria</taxon>
        <taxon>Pseudomonadati</taxon>
        <taxon>Pseudomonadota</taxon>
        <taxon>Gammaproteobacteria</taxon>
        <taxon>Moraxellales</taxon>
        <taxon>Moraxellaceae</taxon>
        <taxon>Acinetobacter</taxon>
    </lineage>
</organism>
<dbReference type="EMBL" id="APOL01000007">
    <property type="protein sequence ID" value="ENU34820.1"/>
    <property type="molecule type" value="Genomic_DNA"/>
</dbReference>
<evidence type="ECO:0000313" key="2">
    <source>
        <dbReference type="Proteomes" id="UP000018426"/>
    </source>
</evidence>
<comment type="caution">
    <text evidence="1">The sequence shown here is derived from an EMBL/GenBank/DDBJ whole genome shotgun (WGS) entry which is preliminary data.</text>
</comment>
<reference evidence="1 2" key="1">
    <citation type="submission" date="2013-02" db="EMBL/GenBank/DDBJ databases">
        <title>The Genome Sequence of Acinetobacter parvus NIPH 1103.</title>
        <authorList>
            <consortium name="The Broad Institute Genome Sequencing Platform"/>
            <consortium name="The Broad Institute Genome Sequencing Center for Infectious Disease"/>
            <person name="Cerqueira G."/>
            <person name="Feldgarden M."/>
            <person name="Courvalin P."/>
            <person name="Perichon B."/>
            <person name="Grillot-Courvalin C."/>
            <person name="Clermont D."/>
            <person name="Rocha E."/>
            <person name="Yoon E.-J."/>
            <person name="Nemec A."/>
            <person name="Walker B."/>
            <person name="Young S.K."/>
            <person name="Zeng Q."/>
            <person name="Gargeya S."/>
            <person name="Fitzgerald M."/>
            <person name="Haas B."/>
            <person name="Abouelleil A."/>
            <person name="Alvarado L."/>
            <person name="Arachchi H.M."/>
            <person name="Berlin A.M."/>
            <person name="Chapman S.B."/>
            <person name="Dewar J."/>
            <person name="Goldberg J."/>
            <person name="Griggs A."/>
            <person name="Gujja S."/>
            <person name="Hansen M."/>
            <person name="Howarth C."/>
            <person name="Imamovic A."/>
            <person name="Larimer J."/>
            <person name="McCowan C."/>
            <person name="Murphy C."/>
            <person name="Neiman D."/>
            <person name="Pearson M."/>
            <person name="Priest M."/>
            <person name="Roberts A."/>
            <person name="Saif S."/>
            <person name="Shea T."/>
            <person name="Sisk P."/>
            <person name="Sykes S."/>
            <person name="Wortman J."/>
            <person name="Nusbaum C."/>
            <person name="Birren B."/>
        </authorList>
    </citation>
    <scope>NUCLEOTIDE SEQUENCE [LARGE SCALE GENOMIC DNA]</scope>
    <source>
        <strain evidence="1 2">NIPH 1103</strain>
    </source>
</reference>